<reference evidence="2" key="2">
    <citation type="submission" date="2020-06" db="EMBL/GenBank/DDBJ databases">
        <title>Helianthus annuus Genome sequencing and assembly Release 2.</title>
        <authorList>
            <person name="Gouzy J."/>
            <person name="Langlade N."/>
            <person name="Munos S."/>
        </authorList>
    </citation>
    <scope>NUCLEOTIDE SEQUENCE</scope>
    <source>
        <tissue evidence="2">Leaves</tissue>
    </source>
</reference>
<dbReference type="AlphaFoldDB" id="A0A9K3P5D6"/>
<evidence type="ECO:0000256" key="1">
    <source>
        <dbReference type="SAM" id="Phobius"/>
    </source>
</evidence>
<feature type="transmembrane region" description="Helical" evidence="1">
    <location>
        <begin position="31"/>
        <end position="54"/>
    </location>
</feature>
<keyword evidence="1" id="KW-0812">Transmembrane</keyword>
<keyword evidence="3" id="KW-1185">Reference proteome</keyword>
<dbReference type="Proteomes" id="UP000215914">
    <property type="component" value="Unassembled WGS sequence"/>
</dbReference>
<name>A0A9K3P5D6_HELAN</name>
<organism evidence="2 3">
    <name type="scientific">Helianthus annuus</name>
    <name type="common">Common sunflower</name>
    <dbReference type="NCBI Taxonomy" id="4232"/>
    <lineage>
        <taxon>Eukaryota</taxon>
        <taxon>Viridiplantae</taxon>
        <taxon>Streptophyta</taxon>
        <taxon>Embryophyta</taxon>
        <taxon>Tracheophyta</taxon>
        <taxon>Spermatophyta</taxon>
        <taxon>Magnoliopsida</taxon>
        <taxon>eudicotyledons</taxon>
        <taxon>Gunneridae</taxon>
        <taxon>Pentapetalae</taxon>
        <taxon>asterids</taxon>
        <taxon>campanulids</taxon>
        <taxon>Asterales</taxon>
        <taxon>Asteraceae</taxon>
        <taxon>Asteroideae</taxon>
        <taxon>Heliantheae alliance</taxon>
        <taxon>Heliantheae</taxon>
        <taxon>Helianthus</taxon>
    </lineage>
</organism>
<sequence>MLSNEIGEDGVLQPPLCFLQFLLFHLGLSSLLLDVVLVLSLPIPELLMLCLFLLQTCPNKSFKISISNGNLQIMLLLNTKQNINKVFFSWFNFVLQVLMYYIITNLRQIF</sequence>
<keyword evidence="1" id="KW-0472">Membrane</keyword>
<accession>A0A9K3P5D6</accession>
<gene>
    <name evidence="2" type="ORF">HanXRQr2_Chr01g0034121</name>
</gene>
<evidence type="ECO:0000313" key="3">
    <source>
        <dbReference type="Proteomes" id="UP000215914"/>
    </source>
</evidence>
<dbReference type="Gramene" id="mRNA:HanXRQr2_Chr01g0034121">
    <property type="protein sequence ID" value="mRNA:HanXRQr2_Chr01g0034121"/>
    <property type="gene ID" value="HanXRQr2_Chr01g0034121"/>
</dbReference>
<feature type="transmembrane region" description="Helical" evidence="1">
    <location>
        <begin position="86"/>
        <end position="103"/>
    </location>
</feature>
<comment type="caution">
    <text evidence="2">The sequence shown here is derived from an EMBL/GenBank/DDBJ whole genome shotgun (WGS) entry which is preliminary data.</text>
</comment>
<evidence type="ECO:0000313" key="2">
    <source>
        <dbReference type="EMBL" id="KAF5823058.1"/>
    </source>
</evidence>
<protein>
    <submittedName>
        <fullName evidence="2">Uncharacterized protein</fullName>
    </submittedName>
</protein>
<keyword evidence="1" id="KW-1133">Transmembrane helix</keyword>
<reference evidence="2" key="1">
    <citation type="journal article" date="2017" name="Nature">
        <title>The sunflower genome provides insights into oil metabolism, flowering and Asterid evolution.</title>
        <authorList>
            <person name="Badouin H."/>
            <person name="Gouzy J."/>
            <person name="Grassa C.J."/>
            <person name="Murat F."/>
            <person name="Staton S.E."/>
            <person name="Cottret L."/>
            <person name="Lelandais-Briere C."/>
            <person name="Owens G.L."/>
            <person name="Carrere S."/>
            <person name="Mayjonade B."/>
            <person name="Legrand L."/>
            <person name="Gill N."/>
            <person name="Kane N.C."/>
            <person name="Bowers J.E."/>
            <person name="Hubner S."/>
            <person name="Bellec A."/>
            <person name="Berard A."/>
            <person name="Berges H."/>
            <person name="Blanchet N."/>
            <person name="Boniface M.C."/>
            <person name="Brunel D."/>
            <person name="Catrice O."/>
            <person name="Chaidir N."/>
            <person name="Claudel C."/>
            <person name="Donnadieu C."/>
            <person name="Faraut T."/>
            <person name="Fievet G."/>
            <person name="Helmstetter N."/>
            <person name="King M."/>
            <person name="Knapp S.J."/>
            <person name="Lai Z."/>
            <person name="Le Paslier M.C."/>
            <person name="Lippi Y."/>
            <person name="Lorenzon L."/>
            <person name="Mandel J.R."/>
            <person name="Marage G."/>
            <person name="Marchand G."/>
            <person name="Marquand E."/>
            <person name="Bret-Mestries E."/>
            <person name="Morien E."/>
            <person name="Nambeesan S."/>
            <person name="Nguyen T."/>
            <person name="Pegot-Espagnet P."/>
            <person name="Pouilly N."/>
            <person name="Raftis F."/>
            <person name="Sallet E."/>
            <person name="Schiex T."/>
            <person name="Thomas J."/>
            <person name="Vandecasteele C."/>
            <person name="Vares D."/>
            <person name="Vear F."/>
            <person name="Vautrin S."/>
            <person name="Crespi M."/>
            <person name="Mangin B."/>
            <person name="Burke J.M."/>
            <person name="Salse J."/>
            <person name="Munos S."/>
            <person name="Vincourt P."/>
            <person name="Rieseberg L.H."/>
            <person name="Langlade N.B."/>
        </authorList>
    </citation>
    <scope>NUCLEOTIDE SEQUENCE</scope>
    <source>
        <tissue evidence="2">Leaves</tissue>
    </source>
</reference>
<proteinExistence type="predicted"/>
<dbReference type="EMBL" id="MNCJ02000316">
    <property type="protein sequence ID" value="KAF5823058.1"/>
    <property type="molecule type" value="Genomic_DNA"/>
</dbReference>